<keyword evidence="3" id="KW-1185">Reference proteome</keyword>
<gene>
    <name evidence="2" type="ORF">GQN54_03905</name>
</gene>
<evidence type="ECO:0000256" key="1">
    <source>
        <dbReference type="SAM" id="SignalP"/>
    </source>
</evidence>
<dbReference type="AlphaFoldDB" id="A0A6N9NKV3"/>
<protein>
    <submittedName>
        <fullName evidence="2">Type IX secretion system membrane protein PorP/SprF</fullName>
    </submittedName>
</protein>
<dbReference type="EMBL" id="WWNE01000004">
    <property type="protein sequence ID" value="NBG65245.1"/>
    <property type="molecule type" value="Genomic_DNA"/>
</dbReference>
<dbReference type="InterPro" id="IPR019861">
    <property type="entry name" value="PorP/SprF_Bacteroidetes"/>
</dbReference>
<dbReference type="Pfam" id="PF11751">
    <property type="entry name" value="PorP_SprF"/>
    <property type="match status" value="1"/>
</dbReference>
<proteinExistence type="predicted"/>
<evidence type="ECO:0000313" key="3">
    <source>
        <dbReference type="Proteomes" id="UP000470771"/>
    </source>
</evidence>
<dbReference type="NCBIfam" id="TIGR03519">
    <property type="entry name" value="T9SS_PorP_fam"/>
    <property type="match status" value="1"/>
</dbReference>
<reference evidence="2 3" key="1">
    <citation type="submission" date="2019-12" db="EMBL/GenBank/DDBJ databases">
        <authorList>
            <person name="Zhao J."/>
        </authorList>
    </citation>
    <scope>NUCLEOTIDE SEQUENCE [LARGE SCALE GENOMIC DNA]</scope>
    <source>
        <strain evidence="2 3">S-15</strain>
    </source>
</reference>
<sequence length="316" mass="34689">MKKLLLSALVLFAGASYAQQDPQFTQNMFNKLAVNPGFAGTSNAYCGTLISRQQWMGFEGNPQTNLFSLDAKIRPFDRFNSGVGLTIMQDEIGPEKTFSAKLAYAYHKTIGNGLLSVGVEGGVYNKNINGDWVTGGFFGDGSEDPSIPNGEASDLSFDLGVGAYYVTTDYYVGISSTHLTVPSLSGKATRSSFEYSLARHFYVMGGYNISFSSPFVLKPSIFIKSDVSSTQIDVNALLEWNETVWGGFTYRYEDAVAILAGVNVPMIDGLKVGVSYDFSTSILNEYNDGSLEFMLGYCYPIKNPLKIQRYKSVRFL</sequence>
<dbReference type="Proteomes" id="UP000470771">
    <property type="component" value="Unassembled WGS sequence"/>
</dbReference>
<name>A0A6N9NKV3_9FLAO</name>
<organism evidence="2 3">
    <name type="scientific">Acidiluteibacter ferrifornacis</name>
    <dbReference type="NCBI Taxonomy" id="2692424"/>
    <lineage>
        <taxon>Bacteria</taxon>
        <taxon>Pseudomonadati</taxon>
        <taxon>Bacteroidota</taxon>
        <taxon>Flavobacteriia</taxon>
        <taxon>Flavobacteriales</taxon>
        <taxon>Cryomorphaceae</taxon>
        <taxon>Acidiluteibacter</taxon>
    </lineage>
</organism>
<feature type="signal peptide" evidence="1">
    <location>
        <begin position="1"/>
        <end position="18"/>
    </location>
</feature>
<dbReference type="RefSeq" id="WP_160632195.1">
    <property type="nucleotide sequence ID" value="NZ_WWNE01000004.1"/>
</dbReference>
<comment type="caution">
    <text evidence="2">The sequence shown here is derived from an EMBL/GenBank/DDBJ whole genome shotgun (WGS) entry which is preliminary data.</text>
</comment>
<feature type="chain" id="PRO_5027056077" evidence="1">
    <location>
        <begin position="19"/>
        <end position="316"/>
    </location>
</feature>
<accession>A0A6N9NKV3</accession>
<keyword evidence="1" id="KW-0732">Signal</keyword>
<evidence type="ECO:0000313" key="2">
    <source>
        <dbReference type="EMBL" id="NBG65245.1"/>
    </source>
</evidence>